<evidence type="ECO:0000313" key="2">
    <source>
        <dbReference type="Proteomes" id="UP001549291"/>
    </source>
</evidence>
<accession>A0ABV2RXL4</accession>
<dbReference type="EMBL" id="JBEPTQ010000002">
    <property type="protein sequence ID" value="MET4721685.1"/>
    <property type="molecule type" value="Genomic_DNA"/>
</dbReference>
<organism evidence="1 2">
    <name type="scientific">Bradyrhizobium japonicum</name>
    <dbReference type="NCBI Taxonomy" id="375"/>
    <lineage>
        <taxon>Bacteria</taxon>
        <taxon>Pseudomonadati</taxon>
        <taxon>Pseudomonadota</taxon>
        <taxon>Alphaproteobacteria</taxon>
        <taxon>Hyphomicrobiales</taxon>
        <taxon>Nitrobacteraceae</taxon>
        <taxon>Bradyrhizobium</taxon>
    </lineage>
</organism>
<proteinExistence type="predicted"/>
<dbReference type="Proteomes" id="UP001549291">
    <property type="component" value="Unassembled WGS sequence"/>
</dbReference>
<keyword evidence="2" id="KW-1185">Reference proteome</keyword>
<sequence>MSKQKTLIERIKEIQIEADALIDERVEELRAETNFSIPPPVLRRELEGKAWGCPCKQAAALLEGK</sequence>
<gene>
    <name evidence="1" type="ORF">ABIF63_005791</name>
</gene>
<evidence type="ECO:0000313" key="1">
    <source>
        <dbReference type="EMBL" id="MET4721685.1"/>
    </source>
</evidence>
<protein>
    <submittedName>
        <fullName evidence="1">Uncharacterized protein</fullName>
    </submittedName>
</protein>
<name>A0ABV2RXL4_BRAJP</name>
<comment type="caution">
    <text evidence="1">The sequence shown here is derived from an EMBL/GenBank/DDBJ whole genome shotgun (WGS) entry which is preliminary data.</text>
</comment>
<reference evidence="1 2" key="1">
    <citation type="submission" date="2024-06" db="EMBL/GenBank/DDBJ databases">
        <title>Genomic Encyclopedia of Type Strains, Phase V (KMG-V): Genome sequencing to study the core and pangenomes of soil and plant-associated prokaryotes.</title>
        <authorList>
            <person name="Whitman W."/>
        </authorList>
    </citation>
    <scope>NUCLEOTIDE SEQUENCE [LARGE SCALE GENOMIC DNA]</scope>
    <source>
        <strain evidence="1 2">USDA 160</strain>
    </source>
</reference>